<protein>
    <recommendedName>
        <fullName evidence="1">MaoC-like domain-containing protein</fullName>
    </recommendedName>
</protein>
<dbReference type="EMBL" id="BMMF01000003">
    <property type="protein sequence ID" value="GGK25521.1"/>
    <property type="molecule type" value="Genomic_DNA"/>
</dbReference>
<gene>
    <name evidence="2" type="ORF">GCM10011322_10110</name>
</gene>
<evidence type="ECO:0000313" key="3">
    <source>
        <dbReference type="Proteomes" id="UP000600449"/>
    </source>
</evidence>
<organism evidence="2 3">
    <name type="scientific">Salinarimonas ramus</name>
    <dbReference type="NCBI Taxonomy" id="690164"/>
    <lineage>
        <taxon>Bacteria</taxon>
        <taxon>Pseudomonadati</taxon>
        <taxon>Pseudomonadota</taxon>
        <taxon>Alphaproteobacteria</taxon>
        <taxon>Hyphomicrobiales</taxon>
        <taxon>Salinarimonadaceae</taxon>
        <taxon>Salinarimonas</taxon>
    </lineage>
</organism>
<dbReference type="Proteomes" id="UP000600449">
    <property type="component" value="Unassembled WGS sequence"/>
</dbReference>
<dbReference type="Pfam" id="PF01575">
    <property type="entry name" value="MaoC_dehydratas"/>
    <property type="match status" value="2"/>
</dbReference>
<dbReference type="InterPro" id="IPR052342">
    <property type="entry name" value="MCH/BMMD"/>
</dbReference>
<dbReference type="RefSeq" id="WP_188910284.1">
    <property type="nucleotide sequence ID" value="NZ_BMMF01000003.1"/>
</dbReference>
<comment type="caution">
    <text evidence="2">The sequence shown here is derived from an EMBL/GenBank/DDBJ whole genome shotgun (WGS) entry which is preliminary data.</text>
</comment>
<dbReference type="AlphaFoldDB" id="A0A917Q737"/>
<dbReference type="InterPro" id="IPR029069">
    <property type="entry name" value="HotDog_dom_sf"/>
</dbReference>
<dbReference type="PANTHER" id="PTHR43664">
    <property type="entry name" value="MONOAMINE OXIDASE-RELATED"/>
    <property type="match status" value="1"/>
</dbReference>
<evidence type="ECO:0000313" key="2">
    <source>
        <dbReference type="EMBL" id="GGK25521.1"/>
    </source>
</evidence>
<dbReference type="PANTHER" id="PTHR43664:SF1">
    <property type="entry name" value="BETA-METHYLMALYL-COA DEHYDRATASE"/>
    <property type="match status" value="1"/>
</dbReference>
<dbReference type="CDD" id="cd03454">
    <property type="entry name" value="YdeM"/>
    <property type="match status" value="2"/>
</dbReference>
<feature type="domain" description="MaoC-like" evidence="1">
    <location>
        <begin position="197"/>
        <end position="297"/>
    </location>
</feature>
<evidence type="ECO:0000259" key="1">
    <source>
        <dbReference type="Pfam" id="PF01575"/>
    </source>
</evidence>
<keyword evidence="3" id="KW-1185">Reference proteome</keyword>
<dbReference type="InterPro" id="IPR002539">
    <property type="entry name" value="MaoC-like_dom"/>
</dbReference>
<dbReference type="SUPFAM" id="SSF54637">
    <property type="entry name" value="Thioesterase/thiol ester dehydrase-isomerase"/>
    <property type="match status" value="2"/>
</dbReference>
<feature type="domain" description="MaoC-like" evidence="1">
    <location>
        <begin position="14"/>
        <end position="115"/>
    </location>
</feature>
<dbReference type="Gene3D" id="3.10.129.10">
    <property type="entry name" value="Hotdog Thioesterase"/>
    <property type="match status" value="2"/>
</dbReference>
<accession>A0A917Q737</accession>
<proteinExistence type="predicted"/>
<reference evidence="2 3" key="1">
    <citation type="journal article" date="2014" name="Int. J. Syst. Evol. Microbiol.">
        <title>Complete genome sequence of Corynebacterium casei LMG S-19264T (=DSM 44701T), isolated from a smear-ripened cheese.</title>
        <authorList>
            <consortium name="US DOE Joint Genome Institute (JGI-PGF)"/>
            <person name="Walter F."/>
            <person name="Albersmeier A."/>
            <person name="Kalinowski J."/>
            <person name="Ruckert C."/>
        </authorList>
    </citation>
    <scope>NUCLEOTIDE SEQUENCE [LARGE SCALE GENOMIC DNA]</scope>
    <source>
        <strain evidence="2 3">CGMCC 1.9161</strain>
    </source>
</reference>
<name>A0A917Q737_9HYPH</name>
<sequence>MTPRFAFEDFRPGDTMSYAPVLLDEAAIVAFAHDWDPQPFHLDAAAARETFAGRLIASGWHSCAILMRMIADAFILDATSLGAPGIEEVRWRAPVLPGTRIGGAHEVLETRASRSKPQMGLVRFRFRLVDERDETLLEQVNWILFGRRDAPAPSPMARPTGTSTPEPLALEEAAPALPFEALVPGTREVLGTHCFSADEIVAFAHAFDPQLFHVDAEAAAKSRFGGLCASGWHTNAAFMRTLVAHRRRQEDAARAAGRIPVRLGASPGFRNLAWSRPVYAGDTITYTSTIVDVRAARSRPGWGLVRHRNEGVNQDGETVLAFDGAVFWEGAGA</sequence>